<organism evidence="2 3">
    <name type="scientific">Pterulicium gracile</name>
    <dbReference type="NCBI Taxonomy" id="1884261"/>
    <lineage>
        <taxon>Eukaryota</taxon>
        <taxon>Fungi</taxon>
        <taxon>Dikarya</taxon>
        <taxon>Basidiomycota</taxon>
        <taxon>Agaricomycotina</taxon>
        <taxon>Agaricomycetes</taxon>
        <taxon>Agaricomycetidae</taxon>
        <taxon>Agaricales</taxon>
        <taxon>Pleurotineae</taxon>
        <taxon>Pterulaceae</taxon>
        <taxon>Pterulicium</taxon>
    </lineage>
</organism>
<name>A0A5C3QCN2_9AGAR</name>
<evidence type="ECO:0000313" key="3">
    <source>
        <dbReference type="Proteomes" id="UP000305067"/>
    </source>
</evidence>
<proteinExistence type="predicted"/>
<evidence type="ECO:0000256" key="1">
    <source>
        <dbReference type="SAM" id="MobiDB-lite"/>
    </source>
</evidence>
<sequence>MGSDQSTARCIRLAYRSDHVLIARPLSYEDALAAAKEHFPQLSQKQIAFQTDQLAICGQKKQKARISAGAWDTAVKSIDTVEVINLSNGSKKSTAPPPRYSSSGSCDD</sequence>
<reference evidence="2 3" key="1">
    <citation type="journal article" date="2019" name="Nat. Ecol. Evol.">
        <title>Megaphylogeny resolves global patterns of mushroom evolution.</title>
        <authorList>
            <person name="Varga T."/>
            <person name="Krizsan K."/>
            <person name="Foldi C."/>
            <person name="Dima B."/>
            <person name="Sanchez-Garcia M."/>
            <person name="Sanchez-Ramirez S."/>
            <person name="Szollosi G.J."/>
            <person name="Szarkandi J.G."/>
            <person name="Papp V."/>
            <person name="Albert L."/>
            <person name="Andreopoulos W."/>
            <person name="Angelini C."/>
            <person name="Antonin V."/>
            <person name="Barry K.W."/>
            <person name="Bougher N.L."/>
            <person name="Buchanan P."/>
            <person name="Buyck B."/>
            <person name="Bense V."/>
            <person name="Catcheside P."/>
            <person name="Chovatia M."/>
            <person name="Cooper J."/>
            <person name="Damon W."/>
            <person name="Desjardin D."/>
            <person name="Finy P."/>
            <person name="Geml J."/>
            <person name="Haridas S."/>
            <person name="Hughes K."/>
            <person name="Justo A."/>
            <person name="Karasinski D."/>
            <person name="Kautmanova I."/>
            <person name="Kiss B."/>
            <person name="Kocsube S."/>
            <person name="Kotiranta H."/>
            <person name="LaButti K.M."/>
            <person name="Lechner B.E."/>
            <person name="Liimatainen K."/>
            <person name="Lipzen A."/>
            <person name="Lukacs Z."/>
            <person name="Mihaltcheva S."/>
            <person name="Morgado L.N."/>
            <person name="Niskanen T."/>
            <person name="Noordeloos M.E."/>
            <person name="Ohm R.A."/>
            <person name="Ortiz-Santana B."/>
            <person name="Ovrebo C."/>
            <person name="Racz N."/>
            <person name="Riley R."/>
            <person name="Savchenko A."/>
            <person name="Shiryaev A."/>
            <person name="Soop K."/>
            <person name="Spirin V."/>
            <person name="Szebenyi C."/>
            <person name="Tomsovsky M."/>
            <person name="Tulloss R.E."/>
            <person name="Uehling J."/>
            <person name="Grigoriev I.V."/>
            <person name="Vagvolgyi C."/>
            <person name="Papp T."/>
            <person name="Martin F.M."/>
            <person name="Miettinen O."/>
            <person name="Hibbett D.S."/>
            <person name="Nagy L.G."/>
        </authorList>
    </citation>
    <scope>NUCLEOTIDE SEQUENCE [LARGE SCALE GENOMIC DNA]</scope>
    <source>
        <strain evidence="2 3">CBS 309.79</strain>
    </source>
</reference>
<accession>A0A5C3QCN2</accession>
<gene>
    <name evidence="2" type="ORF">BDV98DRAFT_572264</name>
</gene>
<dbReference type="Proteomes" id="UP000305067">
    <property type="component" value="Unassembled WGS sequence"/>
</dbReference>
<evidence type="ECO:0000313" key="2">
    <source>
        <dbReference type="EMBL" id="TFK98819.1"/>
    </source>
</evidence>
<feature type="region of interest" description="Disordered" evidence="1">
    <location>
        <begin position="87"/>
        <end position="108"/>
    </location>
</feature>
<keyword evidence="3" id="KW-1185">Reference proteome</keyword>
<dbReference type="AlphaFoldDB" id="A0A5C3QCN2"/>
<dbReference type="EMBL" id="ML178837">
    <property type="protein sequence ID" value="TFK98819.1"/>
    <property type="molecule type" value="Genomic_DNA"/>
</dbReference>
<protein>
    <submittedName>
        <fullName evidence="2">Uncharacterized protein</fullName>
    </submittedName>
</protein>